<evidence type="ECO:0000313" key="1">
    <source>
        <dbReference type="EMBL" id="QJA88638.1"/>
    </source>
</evidence>
<dbReference type="AlphaFoldDB" id="A0A6M3L676"/>
<reference evidence="1" key="1">
    <citation type="submission" date="2020-03" db="EMBL/GenBank/DDBJ databases">
        <title>The deep terrestrial virosphere.</title>
        <authorList>
            <person name="Holmfeldt K."/>
            <person name="Nilsson E."/>
            <person name="Simone D."/>
            <person name="Lopez-Fernandez M."/>
            <person name="Wu X."/>
            <person name="de Brujin I."/>
            <person name="Lundin D."/>
            <person name="Andersson A."/>
            <person name="Bertilsson S."/>
            <person name="Dopson M."/>
        </authorList>
    </citation>
    <scope>NUCLEOTIDE SEQUENCE</scope>
    <source>
        <strain evidence="1">MM415B02718</strain>
    </source>
</reference>
<name>A0A6M3L676_9ZZZZ</name>
<gene>
    <name evidence="1" type="ORF">MM415B02718_0013</name>
</gene>
<proteinExistence type="predicted"/>
<protein>
    <submittedName>
        <fullName evidence="1">Uncharacterized protein</fullName>
    </submittedName>
</protein>
<organism evidence="1">
    <name type="scientific">viral metagenome</name>
    <dbReference type="NCBI Taxonomy" id="1070528"/>
    <lineage>
        <taxon>unclassified sequences</taxon>
        <taxon>metagenomes</taxon>
        <taxon>organismal metagenomes</taxon>
    </lineage>
</organism>
<accession>A0A6M3L676</accession>
<sequence length="110" mass="11378">MSKQPGNVMPGVIPLYGNFYLQVGQAAFTNSATDVAIQTPLTELKFGFASHADTANLRVATDASVHLAVSSDISSTATSVARGGAAASVGTDMTDSGFHYLFFGTIDDTN</sequence>
<dbReference type="EMBL" id="MT142793">
    <property type="protein sequence ID" value="QJA88638.1"/>
    <property type="molecule type" value="Genomic_DNA"/>
</dbReference>